<accession>A0A7S0XMN4</accession>
<dbReference type="AlphaFoldDB" id="A0A7S0XMN4"/>
<dbReference type="Gene3D" id="2.60.120.920">
    <property type="match status" value="1"/>
</dbReference>
<evidence type="ECO:0000313" key="1">
    <source>
        <dbReference type="EMBL" id="CAD8731622.1"/>
    </source>
</evidence>
<gene>
    <name evidence="1" type="ORF">EMAR1385_LOCUS501</name>
</gene>
<proteinExistence type="predicted"/>
<sequence length="322" mass="36541">MGKKQSKLSNAVNNDYVYNGPPIPDLNHPASSVCAATTTMTPPTSVTVDIGYEASKQSSNTHNLNLFRDRDRDHVFAHNALYTYTSLRELTNVIILGFVRSHCCIAVSAAPQDVIDLCLLFYSVGDEWDKATSDTRLVHDEGQVTIGKPVDSATITRYYAFGRDTVIRGQKRLWRFKVVQKDKSYSRLSIGLGVIPRDIVNVESWDNEYNNDYVYDQNRYKLLFKNGKISNGKWVKPYCDPIAVNDIIEMELDMQQQTDQRIEPGGIARSSLGFWINGIYKGIAFSDISTRKSWTLCASFQRRDKLSIIPIFSSRRQRTDVV</sequence>
<name>A0A7S0XMN4_9EUKA</name>
<protein>
    <submittedName>
        <fullName evidence="1">Uncharacterized protein</fullName>
    </submittedName>
</protein>
<reference evidence="1" key="1">
    <citation type="submission" date="2021-01" db="EMBL/GenBank/DDBJ databases">
        <authorList>
            <person name="Corre E."/>
            <person name="Pelletier E."/>
            <person name="Niang G."/>
            <person name="Scheremetjew M."/>
            <person name="Finn R."/>
            <person name="Kale V."/>
            <person name="Holt S."/>
            <person name="Cochrane G."/>
            <person name="Meng A."/>
            <person name="Brown T."/>
            <person name="Cohen L."/>
        </authorList>
    </citation>
    <scope>NUCLEOTIDE SEQUENCE</scope>
</reference>
<dbReference type="InterPro" id="IPR043136">
    <property type="entry name" value="B30.2/SPRY_sf"/>
</dbReference>
<dbReference type="EMBL" id="HBFI01000691">
    <property type="protein sequence ID" value="CAD8731622.1"/>
    <property type="molecule type" value="Transcribed_RNA"/>
</dbReference>
<organism evidence="1">
    <name type="scientific">Elphidium margaritaceum</name>
    <dbReference type="NCBI Taxonomy" id="933848"/>
    <lineage>
        <taxon>Eukaryota</taxon>
        <taxon>Sar</taxon>
        <taxon>Rhizaria</taxon>
        <taxon>Retaria</taxon>
        <taxon>Foraminifera</taxon>
        <taxon>Rotaliida</taxon>
        <taxon>Elphidiidae</taxon>
        <taxon>Elphidium</taxon>
    </lineage>
</organism>